<gene>
    <name evidence="1" type="ORF">F5144DRAFT_150678</name>
</gene>
<comment type="caution">
    <text evidence="1">The sequence shown here is derived from an EMBL/GenBank/DDBJ whole genome shotgun (WGS) entry which is preliminary data.</text>
</comment>
<protein>
    <submittedName>
        <fullName evidence="1">Uncharacterized protein</fullName>
    </submittedName>
</protein>
<reference evidence="1 2" key="1">
    <citation type="journal article" date="2021" name="Nat. Commun.">
        <title>Genetic determinants of endophytism in the Arabidopsis root mycobiome.</title>
        <authorList>
            <person name="Mesny F."/>
            <person name="Miyauchi S."/>
            <person name="Thiergart T."/>
            <person name="Pickel B."/>
            <person name="Atanasova L."/>
            <person name="Karlsson M."/>
            <person name="Huettel B."/>
            <person name="Barry K.W."/>
            <person name="Haridas S."/>
            <person name="Chen C."/>
            <person name="Bauer D."/>
            <person name="Andreopoulos W."/>
            <person name="Pangilinan J."/>
            <person name="LaButti K."/>
            <person name="Riley R."/>
            <person name="Lipzen A."/>
            <person name="Clum A."/>
            <person name="Drula E."/>
            <person name="Henrissat B."/>
            <person name="Kohler A."/>
            <person name="Grigoriev I.V."/>
            <person name="Martin F.M."/>
            <person name="Hacquard S."/>
        </authorList>
    </citation>
    <scope>NUCLEOTIDE SEQUENCE [LARGE SCALE GENOMIC DNA]</scope>
    <source>
        <strain evidence="1 2">MPI-SDFR-AT-0079</strain>
    </source>
</reference>
<accession>A0ACB7PJX0</accession>
<dbReference type="EMBL" id="JAGIZQ010000002">
    <property type="protein sequence ID" value="KAH6641908.1"/>
    <property type="molecule type" value="Genomic_DNA"/>
</dbReference>
<evidence type="ECO:0000313" key="1">
    <source>
        <dbReference type="EMBL" id="KAH6641908.1"/>
    </source>
</evidence>
<name>A0ACB7PJX0_9PEZI</name>
<sequence>MREGEGWESKKGSSNEPVSKSPIQTRHVRLAFEILQTPPKKYTAMLNGSQSRRRKKMRIFQSRAINRVTPSQNTS</sequence>
<proteinExistence type="predicted"/>
<organism evidence="1 2">
    <name type="scientific">Chaetomium tenue</name>
    <dbReference type="NCBI Taxonomy" id="1854479"/>
    <lineage>
        <taxon>Eukaryota</taxon>
        <taxon>Fungi</taxon>
        <taxon>Dikarya</taxon>
        <taxon>Ascomycota</taxon>
        <taxon>Pezizomycotina</taxon>
        <taxon>Sordariomycetes</taxon>
        <taxon>Sordariomycetidae</taxon>
        <taxon>Sordariales</taxon>
        <taxon>Chaetomiaceae</taxon>
        <taxon>Chaetomium</taxon>
    </lineage>
</organism>
<dbReference type="Proteomes" id="UP000724584">
    <property type="component" value="Unassembled WGS sequence"/>
</dbReference>
<evidence type="ECO:0000313" key="2">
    <source>
        <dbReference type="Proteomes" id="UP000724584"/>
    </source>
</evidence>
<keyword evidence="2" id="KW-1185">Reference proteome</keyword>